<feature type="transmembrane region" description="Helical" evidence="9">
    <location>
        <begin position="237"/>
        <end position="260"/>
    </location>
</feature>
<accession>A0ABS3KP60</accession>
<feature type="transmembrane region" description="Helical" evidence="9">
    <location>
        <begin position="75"/>
        <end position="98"/>
    </location>
</feature>
<gene>
    <name evidence="11" type="ORF">IAI61_09235</name>
</gene>
<proteinExistence type="inferred from homology"/>
<dbReference type="Pfam" id="PF12911">
    <property type="entry name" value="OppC_N"/>
    <property type="match status" value="1"/>
</dbReference>
<dbReference type="RefSeq" id="WP_207416735.1">
    <property type="nucleotide sequence ID" value="NZ_CP061177.1"/>
</dbReference>
<dbReference type="Gene3D" id="1.10.3720.10">
    <property type="entry name" value="MetI-like"/>
    <property type="match status" value="1"/>
</dbReference>
<keyword evidence="12" id="KW-1185">Reference proteome</keyword>
<evidence type="ECO:0000259" key="10">
    <source>
        <dbReference type="PROSITE" id="PS50928"/>
    </source>
</evidence>
<feature type="transmembrane region" description="Helical" evidence="9">
    <location>
        <begin position="110"/>
        <end position="128"/>
    </location>
</feature>
<organism evidence="11 12">
    <name type="scientific">Roseomonas haemaphysalidis</name>
    <dbReference type="NCBI Taxonomy" id="2768162"/>
    <lineage>
        <taxon>Bacteria</taxon>
        <taxon>Pseudomonadati</taxon>
        <taxon>Pseudomonadota</taxon>
        <taxon>Alphaproteobacteria</taxon>
        <taxon>Acetobacterales</taxon>
        <taxon>Roseomonadaceae</taxon>
        <taxon>Roseomonas</taxon>
    </lineage>
</organism>
<dbReference type="InterPro" id="IPR025966">
    <property type="entry name" value="OppC_N"/>
</dbReference>
<feature type="domain" description="ABC transmembrane type-1" evidence="10">
    <location>
        <begin position="71"/>
        <end position="260"/>
    </location>
</feature>
<keyword evidence="7 9" id="KW-1133">Transmembrane helix</keyword>
<evidence type="ECO:0000256" key="7">
    <source>
        <dbReference type="ARBA" id="ARBA00022989"/>
    </source>
</evidence>
<keyword evidence="3" id="KW-1003">Cell membrane</keyword>
<keyword evidence="5" id="KW-0571">Peptide transport</keyword>
<evidence type="ECO:0000256" key="5">
    <source>
        <dbReference type="ARBA" id="ARBA00022856"/>
    </source>
</evidence>
<comment type="similarity">
    <text evidence="9">Belongs to the binding-protein-dependent transport system permease family.</text>
</comment>
<evidence type="ECO:0000256" key="8">
    <source>
        <dbReference type="ARBA" id="ARBA00023136"/>
    </source>
</evidence>
<reference evidence="11 12" key="1">
    <citation type="submission" date="2020-09" db="EMBL/GenBank/DDBJ databases">
        <title>Roseomonas.</title>
        <authorList>
            <person name="Zhu W."/>
        </authorList>
    </citation>
    <scope>NUCLEOTIDE SEQUENCE [LARGE SCALE GENOMIC DNA]</scope>
    <source>
        <strain evidence="11 12">573</strain>
    </source>
</reference>
<evidence type="ECO:0000256" key="2">
    <source>
        <dbReference type="ARBA" id="ARBA00022448"/>
    </source>
</evidence>
<comment type="subcellular location">
    <subcellularLocation>
        <location evidence="1 9">Cell membrane</location>
        <topology evidence="1 9">Multi-pass membrane protein</topology>
    </subcellularLocation>
</comment>
<dbReference type="PROSITE" id="PS50928">
    <property type="entry name" value="ABC_TM1"/>
    <property type="match status" value="1"/>
</dbReference>
<evidence type="ECO:0000256" key="4">
    <source>
        <dbReference type="ARBA" id="ARBA00022692"/>
    </source>
</evidence>
<keyword evidence="4 9" id="KW-0812">Transmembrane</keyword>
<feature type="transmembrane region" description="Helical" evidence="9">
    <location>
        <begin position="188"/>
        <end position="217"/>
    </location>
</feature>
<keyword evidence="6" id="KW-0653">Protein transport</keyword>
<dbReference type="SUPFAM" id="SSF161098">
    <property type="entry name" value="MetI-like"/>
    <property type="match status" value="1"/>
</dbReference>
<dbReference type="PANTHER" id="PTHR43386:SF1">
    <property type="entry name" value="D,D-DIPEPTIDE TRANSPORT SYSTEM PERMEASE PROTEIN DDPC-RELATED"/>
    <property type="match status" value="1"/>
</dbReference>
<dbReference type="InterPro" id="IPR000515">
    <property type="entry name" value="MetI-like"/>
</dbReference>
<sequence length="274" mass="29253">MRVLLRSRTGLLGAVLLALFVAAAILAPFLPVPAPTRPDLMARLAPPAWGAHPLGTDQLGRDILSRILYGSQVTLLVAAAAVLLGGVVGVGLGILAGYAGGWTDRILMRVVDMQLAVPLMLLALLVVATLGPSLQNIVLVLALTCWVRYARIVRGQVLALRDREFMLAVRAAGAGPVRAMLRHILPNVLTPVLVVGTLELARVILLEAALSFLGLGVQPPFPSWGRMLAEGRNYMASAWWIAAFPGLAIMLTVLAVNLLGDWLRDHFDPRLGRG</sequence>
<dbReference type="InterPro" id="IPR035906">
    <property type="entry name" value="MetI-like_sf"/>
</dbReference>
<protein>
    <submittedName>
        <fullName evidence="11">ABC transporter permease</fullName>
    </submittedName>
</protein>
<evidence type="ECO:0000313" key="12">
    <source>
        <dbReference type="Proteomes" id="UP001518989"/>
    </source>
</evidence>
<evidence type="ECO:0000313" key="11">
    <source>
        <dbReference type="EMBL" id="MBO1079212.1"/>
    </source>
</evidence>
<evidence type="ECO:0000256" key="9">
    <source>
        <dbReference type="RuleBase" id="RU363032"/>
    </source>
</evidence>
<keyword evidence="8 9" id="KW-0472">Membrane</keyword>
<keyword evidence="2 9" id="KW-0813">Transport</keyword>
<evidence type="ECO:0000256" key="6">
    <source>
        <dbReference type="ARBA" id="ARBA00022927"/>
    </source>
</evidence>
<name>A0ABS3KP60_9PROT</name>
<dbReference type="Proteomes" id="UP001518989">
    <property type="component" value="Unassembled WGS sequence"/>
</dbReference>
<evidence type="ECO:0000256" key="3">
    <source>
        <dbReference type="ARBA" id="ARBA00022475"/>
    </source>
</evidence>
<comment type="caution">
    <text evidence="11">The sequence shown here is derived from an EMBL/GenBank/DDBJ whole genome shotgun (WGS) entry which is preliminary data.</text>
</comment>
<dbReference type="Pfam" id="PF00528">
    <property type="entry name" value="BPD_transp_1"/>
    <property type="match status" value="1"/>
</dbReference>
<dbReference type="InterPro" id="IPR050366">
    <property type="entry name" value="BP-dependent_transpt_permease"/>
</dbReference>
<dbReference type="PANTHER" id="PTHR43386">
    <property type="entry name" value="OLIGOPEPTIDE TRANSPORT SYSTEM PERMEASE PROTEIN APPC"/>
    <property type="match status" value="1"/>
</dbReference>
<dbReference type="CDD" id="cd06261">
    <property type="entry name" value="TM_PBP2"/>
    <property type="match status" value="1"/>
</dbReference>
<evidence type="ECO:0000256" key="1">
    <source>
        <dbReference type="ARBA" id="ARBA00004651"/>
    </source>
</evidence>
<dbReference type="EMBL" id="JACTNG010000004">
    <property type="protein sequence ID" value="MBO1079212.1"/>
    <property type="molecule type" value="Genomic_DNA"/>
</dbReference>